<feature type="transmembrane region" description="Helical" evidence="6">
    <location>
        <begin position="23"/>
        <end position="45"/>
    </location>
</feature>
<evidence type="ECO:0000256" key="5">
    <source>
        <dbReference type="RuleBase" id="RU000320"/>
    </source>
</evidence>
<keyword evidence="10" id="KW-1185">Reference proteome</keyword>
<dbReference type="InterPro" id="IPR001750">
    <property type="entry name" value="ND/Mrp_TM"/>
</dbReference>
<evidence type="ECO:0000256" key="4">
    <source>
        <dbReference type="ARBA" id="ARBA00023136"/>
    </source>
</evidence>
<feature type="transmembrane region" description="Helical" evidence="6">
    <location>
        <begin position="245"/>
        <end position="262"/>
    </location>
</feature>
<keyword evidence="4 6" id="KW-0472">Membrane</keyword>
<feature type="transmembrane region" description="Helical" evidence="6">
    <location>
        <begin position="450"/>
        <end position="471"/>
    </location>
</feature>
<dbReference type="eggNOG" id="COG1009">
    <property type="taxonomic scope" value="Bacteria"/>
</dbReference>
<comment type="subcellular location">
    <subcellularLocation>
        <location evidence="1">Endomembrane system</location>
        <topology evidence="1">Multi-pass membrane protein</topology>
    </subcellularLocation>
    <subcellularLocation>
        <location evidence="5">Membrane</location>
        <topology evidence="5">Multi-pass membrane protein</topology>
    </subcellularLocation>
</comment>
<dbReference type="PANTHER" id="PTHR43373:SF1">
    <property type="entry name" value="NA(+)_H(+) ANTIPORTER SUBUNIT A"/>
    <property type="match status" value="1"/>
</dbReference>
<dbReference type="AlphaFoldDB" id="D0WEF6"/>
<evidence type="ECO:0000256" key="1">
    <source>
        <dbReference type="ARBA" id="ARBA00004127"/>
    </source>
</evidence>
<feature type="transmembrane region" description="Helical" evidence="6">
    <location>
        <begin position="685"/>
        <end position="707"/>
    </location>
</feature>
<dbReference type="Proteomes" id="UP000006001">
    <property type="component" value="Unassembled WGS sequence"/>
</dbReference>
<feature type="transmembrane region" description="Helical" evidence="6">
    <location>
        <begin position="190"/>
        <end position="207"/>
    </location>
</feature>
<feature type="transmembrane region" description="Helical" evidence="6">
    <location>
        <begin position="525"/>
        <end position="550"/>
    </location>
</feature>
<feature type="transmembrane region" description="Helical" evidence="6">
    <location>
        <begin position="483"/>
        <end position="504"/>
    </location>
</feature>
<dbReference type="InterPro" id="IPR050616">
    <property type="entry name" value="CPA3_Na-H_Antiporter_A"/>
</dbReference>
<feature type="transmembrane region" description="Helical" evidence="6">
    <location>
        <begin position="213"/>
        <end position="233"/>
    </location>
</feature>
<evidence type="ECO:0000259" key="8">
    <source>
        <dbReference type="Pfam" id="PF00662"/>
    </source>
</evidence>
<evidence type="ECO:0000313" key="10">
    <source>
        <dbReference type="Proteomes" id="UP000006001"/>
    </source>
</evidence>
<dbReference type="Pfam" id="PF00662">
    <property type="entry name" value="Proton_antipo_N"/>
    <property type="match status" value="1"/>
</dbReference>
<feature type="transmembrane region" description="Helical" evidence="6">
    <location>
        <begin position="402"/>
        <end position="422"/>
    </location>
</feature>
<dbReference type="GO" id="GO:0016020">
    <property type="term" value="C:membrane"/>
    <property type="evidence" value="ECO:0007669"/>
    <property type="project" value="UniProtKB-SubCell"/>
</dbReference>
<comment type="caution">
    <text evidence="9">The sequence shown here is derived from an EMBL/GenBank/DDBJ whole genome shotgun (WGS) entry which is preliminary data.</text>
</comment>
<feature type="transmembrane region" description="Helical" evidence="6">
    <location>
        <begin position="274"/>
        <end position="295"/>
    </location>
</feature>
<evidence type="ECO:0000256" key="2">
    <source>
        <dbReference type="ARBA" id="ARBA00022692"/>
    </source>
</evidence>
<feature type="transmembrane region" description="Helical" evidence="6">
    <location>
        <begin position="377"/>
        <end position="396"/>
    </location>
</feature>
<feature type="transmembrane region" description="Helical" evidence="6">
    <location>
        <begin position="765"/>
        <end position="789"/>
    </location>
</feature>
<feature type="transmembrane region" description="Helical" evidence="6">
    <location>
        <begin position="840"/>
        <end position="859"/>
    </location>
</feature>
<dbReference type="eggNOG" id="COG0650">
    <property type="taxonomic scope" value="Bacteria"/>
</dbReference>
<dbReference type="STRING" id="649764.HMPREF0762_00186"/>
<dbReference type="InterPro" id="IPR001694">
    <property type="entry name" value="NADH_UbQ_OxRdtase_su1/FPO"/>
</dbReference>
<dbReference type="EMBL" id="ACUX02000004">
    <property type="protein sequence ID" value="EEZ62094.1"/>
    <property type="molecule type" value="Genomic_DNA"/>
</dbReference>
<gene>
    <name evidence="9" type="ORF">HMPREF0762_00186</name>
</gene>
<feature type="transmembrane region" description="Helical" evidence="6">
    <location>
        <begin position="809"/>
        <end position="828"/>
    </location>
</feature>
<protein>
    <submittedName>
        <fullName evidence="9">NADH-ubiquinone/plastoquinone (Complex I) family protein</fullName>
    </submittedName>
</protein>
<feature type="domain" description="NADH:quinone oxidoreductase/Mrp antiporter transmembrane" evidence="7">
    <location>
        <begin position="209"/>
        <end position="491"/>
    </location>
</feature>
<feature type="transmembrane region" description="Helical" evidence="6">
    <location>
        <begin position="52"/>
        <end position="74"/>
    </location>
</feature>
<dbReference type="Pfam" id="PF00361">
    <property type="entry name" value="Proton_antipo_M"/>
    <property type="match status" value="1"/>
</dbReference>
<feature type="transmembrane region" description="Helical" evidence="6">
    <location>
        <begin position="344"/>
        <end position="370"/>
    </location>
</feature>
<feature type="domain" description="NADH-Ubiquinone oxidoreductase (complex I) chain 5 N-terminal" evidence="8">
    <location>
        <begin position="139"/>
        <end position="176"/>
    </location>
</feature>
<accession>D0WEF6</accession>
<dbReference type="InterPro" id="IPR001516">
    <property type="entry name" value="Proton_antipo_N"/>
</dbReference>
<feature type="transmembrane region" description="Helical" evidence="6">
    <location>
        <begin position="570"/>
        <end position="588"/>
    </location>
</feature>
<feature type="transmembrane region" description="Helical" evidence="6">
    <location>
        <begin position="307"/>
        <end position="324"/>
    </location>
</feature>
<feature type="transmembrane region" description="Helical" evidence="6">
    <location>
        <begin position="644"/>
        <end position="665"/>
    </location>
</feature>
<proteinExistence type="predicted"/>
<sequence length="973" mass="104323">MRASPARRGPIVASRRHDIRKKAFVELISALILMPCFAALVMLFIRQDKARAVLSASFAAIIAALSVAFAAVYLPQGSVSVELPASYASALGGIGFVLDLVVGAFILAYAVRYKRTLAAALVLVQIVGAIAIEAALSDGVEFSTAMHIDALAVVMVLIIGVIGSGICVYSLGYMKDFQDIHADQKDRRPWFFAVIFAFLSAMYNVVLVDNLSWMYTAWEITTLCSFLLIGFTKTEEAIDNAFRQIVMNMLGGIAFQAAIAYLCIEGLPLTMSAFLAQGAQGSALFALPVALLAFAGMTKAAQMPFHTWLLGAMVAPTPTSALLHSSTMVKAGVFLLIKLAPLFLVYPTASAMVIAVGGFTFLMSSLLAISQSNAKRVLAYSTIGNLGLIAACAGVGTPEAVWAAIFLIIFHAAAKSLLFLCVGSAEHQIGSRDIESMDGLFDRMPRLARYMMLGCMGMFIAPFGMLISKWASLVSFASTGQVLLLGMLAFGSAATFMFWAKFIGKLSGVAAHAENQEMKIHRSEWATIGLMAVLTVGCAVFMPLLSAGFVEPYLASTYAMAGDVIGADNMLITSVSSAFIVAVMFGALGHARKRIVPIYLGGVTIDKSARTFRDSMSKPRQATARNWYLEDIFGERILDKPATVISAIAVVVGLAASAAFSVASFETAIALPMYASVGTVGDDLLRTLIGTVAFAVLGPVVGCLLAGADRIVTARMQGRVGPPLLQPYYDVRKLLVKDDVAVNSVEDVYVTCALIFALLSGGTFFGGGNFLMCAFLITLSALFFILAAYSTRSPYAEIGADRETVQVMAYEPVILFMAVCMFLAIGTFDVAGVALYSRPLIVVCIPVFLALMFVLTIKLRKSPFDLSYSHHGHQEIVKGITTEMSGRTLAKVEVMHWCESVLFLGWVGMFFVWGNPVSYVLAVAVALAAWLLEIFIDNNFARVKWQAMLKWAWIVGGVLGIGNIAALCAFIVF</sequence>
<keyword evidence="3 6" id="KW-1133">Transmembrane helix</keyword>
<dbReference type="HOGENOM" id="CLU_013183_0_0_11"/>
<evidence type="ECO:0000259" key="7">
    <source>
        <dbReference type="Pfam" id="PF00361"/>
    </source>
</evidence>
<dbReference type="Pfam" id="PF00146">
    <property type="entry name" value="NADHdh"/>
    <property type="match status" value="1"/>
</dbReference>
<keyword evidence="2 5" id="KW-0812">Transmembrane</keyword>
<feature type="transmembrane region" description="Helical" evidence="6">
    <location>
        <begin position="148"/>
        <end position="169"/>
    </location>
</feature>
<evidence type="ECO:0000256" key="6">
    <source>
        <dbReference type="SAM" id="Phobius"/>
    </source>
</evidence>
<reference evidence="9" key="1">
    <citation type="submission" date="2009-10" db="EMBL/GenBank/DDBJ databases">
        <authorList>
            <person name="Weinstock G."/>
            <person name="Sodergren E."/>
            <person name="Clifton S."/>
            <person name="Fulton L."/>
            <person name="Fulton B."/>
            <person name="Courtney L."/>
            <person name="Fronick C."/>
            <person name="Harrison M."/>
            <person name="Strong C."/>
            <person name="Farmer C."/>
            <person name="Delahaunty K."/>
            <person name="Markovic C."/>
            <person name="Hall O."/>
            <person name="Minx P."/>
            <person name="Tomlinson C."/>
            <person name="Mitreva M."/>
            <person name="Nelson J."/>
            <person name="Hou S."/>
            <person name="Wollam A."/>
            <person name="Pepin K.H."/>
            <person name="Johnson M."/>
            <person name="Bhonagiri V."/>
            <person name="Nash W.E."/>
            <person name="Warren W."/>
            <person name="Chinwalla A."/>
            <person name="Mardis E.R."/>
            <person name="Wilson R.K."/>
        </authorList>
    </citation>
    <scope>NUCLEOTIDE SEQUENCE [LARGE SCALE GENOMIC DNA]</scope>
    <source>
        <strain evidence="9">ATCC 700122</strain>
    </source>
</reference>
<feature type="transmembrane region" description="Helical" evidence="6">
    <location>
        <begin position="948"/>
        <end position="972"/>
    </location>
</feature>
<dbReference type="PANTHER" id="PTHR43373">
    <property type="entry name" value="NA(+)/H(+) ANTIPORTER SUBUNIT"/>
    <property type="match status" value="1"/>
</dbReference>
<name>D0WEF6_SLAES</name>
<evidence type="ECO:0000256" key="3">
    <source>
        <dbReference type="ARBA" id="ARBA00022989"/>
    </source>
</evidence>
<evidence type="ECO:0000313" key="9">
    <source>
        <dbReference type="EMBL" id="EEZ62094.1"/>
    </source>
</evidence>
<feature type="transmembrane region" description="Helical" evidence="6">
    <location>
        <begin position="919"/>
        <end position="936"/>
    </location>
</feature>
<dbReference type="PRINTS" id="PR01434">
    <property type="entry name" value="NADHDHGNASE5"/>
</dbReference>
<dbReference type="GO" id="GO:0012505">
    <property type="term" value="C:endomembrane system"/>
    <property type="evidence" value="ECO:0007669"/>
    <property type="project" value="UniProtKB-SubCell"/>
</dbReference>
<feature type="transmembrane region" description="Helical" evidence="6">
    <location>
        <begin position="117"/>
        <end position="136"/>
    </location>
</feature>
<feature type="transmembrane region" description="Helical" evidence="6">
    <location>
        <begin position="86"/>
        <end position="110"/>
    </location>
</feature>
<organism evidence="9 10">
    <name type="scientific">Slackia exigua (strain ATCC 700122 / DSM 15923 / CIP 105133 / JCM 11022 / KCTC 5966 / S-7)</name>
    <dbReference type="NCBI Taxonomy" id="649764"/>
    <lineage>
        <taxon>Bacteria</taxon>
        <taxon>Bacillati</taxon>
        <taxon>Actinomycetota</taxon>
        <taxon>Coriobacteriia</taxon>
        <taxon>Eggerthellales</taxon>
        <taxon>Eggerthellaceae</taxon>
        <taxon>Slackia</taxon>
    </lineage>
</organism>